<organism evidence="1">
    <name type="scientific">bioreactor metagenome</name>
    <dbReference type="NCBI Taxonomy" id="1076179"/>
    <lineage>
        <taxon>unclassified sequences</taxon>
        <taxon>metagenomes</taxon>
        <taxon>ecological metagenomes</taxon>
    </lineage>
</organism>
<protein>
    <submittedName>
        <fullName evidence="1">Uncharacterized protein</fullName>
    </submittedName>
</protein>
<evidence type="ECO:0000313" key="1">
    <source>
        <dbReference type="EMBL" id="MPN59736.1"/>
    </source>
</evidence>
<comment type="caution">
    <text evidence="1">The sequence shown here is derived from an EMBL/GenBank/DDBJ whole genome shotgun (WGS) entry which is preliminary data.</text>
</comment>
<accession>A0A645J8I0</accession>
<sequence length="124" mass="13573">MAVFPGLGLRPLQRQHHIPQGHQPRARVGVLRAGQLPGRKLKHGEGKYVRGPVHPPLVKVNLPDAGVVGEQNADFTGNRNPLGLQRGLNHPGKEGLRLLRRLNLGLQNHGVLHFCGFLRFSSSS</sequence>
<name>A0A645J8I0_9ZZZZ</name>
<reference evidence="1" key="1">
    <citation type="submission" date="2019-08" db="EMBL/GenBank/DDBJ databases">
        <authorList>
            <person name="Kucharzyk K."/>
            <person name="Murdoch R.W."/>
            <person name="Higgins S."/>
            <person name="Loffler F."/>
        </authorList>
    </citation>
    <scope>NUCLEOTIDE SEQUENCE</scope>
</reference>
<gene>
    <name evidence="1" type="ORF">SDC9_207458</name>
</gene>
<dbReference type="EMBL" id="VSSQ01134081">
    <property type="protein sequence ID" value="MPN59736.1"/>
    <property type="molecule type" value="Genomic_DNA"/>
</dbReference>
<dbReference type="AlphaFoldDB" id="A0A645J8I0"/>
<proteinExistence type="predicted"/>